<proteinExistence type="predicted"/>
<keyword evidence="2" id="KW-1185">Reference proteome</keyword>
<reference evidence="1 2" key="1">
    <citation type="submission" date="2023-08" db="EMBL/GenBank/DDBJ databases">
        <title>Rhodoferax potami sp. nov. and Rhodoferax mekongensis sp. nov., isolated from the Mekong River in Thailand.</title>
        <authorList>
            <person name="Kitikhun S."/>
            <person name="Charoenyingcharoen P."/>
            <person name="Siriarchawattana P."/>
            <person name="Likhitrattanapisal S."/>
            <person name="Nilsakha T."/>
            <person name="Chanpet A."/>
            <person name="Rattanawaree P."/>
            <person name="Ingsriswang S."/>
        </authorList>
    </citation>
    <scope>NUCLEOTIDE SEQUENCE [LARGE SCALE GENOMIC DNA]</scope>
    <source>
        <strain evidence="1 2">TBRC 17307</strain>
    </source>
</reference>
<sequence>MLTKISSAELVPGNLIDVGLTQVGGRLKTAVLQLPTGAQIDEIQKKIDKQIKLEIVTRSMLLTSYFEHKKQAGPPLKIKEWLPLSDEDPERVFLSIPLCRKIEPDRFQFLEGVDLVPALLQVIKLRGVVVLSEK</sequence>
<name>A0ABZ0AYW3_9BURK</name>
<dbReference type="EMBL" id="CP132507">
    <property type="protein sequence ID" value="WNO03934.1"/>
    <property type="molecule type" value="Genomic_DNA"/>
</dbReference>
<organism evidence="1 2">
    <name type="scientific">Rhodoferax mekongensis</name>
    <dbReference type="NCBI Taxonomy" id="3068341"/>
    <lineage>
        <taxon>Bacteria</taxon>
        <taxon>Pseudomonadati</taxon>
        <taxon>Pseudomonadota</taxon>
        <taxon>Betaproteobacteria</taxon>
        <taxon>Burkholderiales</taxon>
        <taxon>Comamonadaceae</taxon>
        <taxon>Rhodoferax</taxon>
    </lineage>
</organism>
<evidence type="ECO:0000313" key="2">
    <source>
        <dbReference type="Proteomes" id="UP001302257"/>
    </source>
</evidence>
<evidence type="ECO:0000313" key="1">
    <source>
        <dbReference type="EMBL" id="WNO03934.1"/>
    </source>
</evidence>
<dbReference type="RefSeq" id="WP_313866805.1">
    <property type="nucleotide sequence ID" value="NZ_CP132507.1"/>
</dbReference>
<accession>A0ABZ0AYW3</accession>
<gene>
    <name evidence="1" type="ORF">RAN89_13565</name>
</gene>
<dbReference type="Proteomes" id="UP001302257">
    <property type="component" value="Chromosome"/>
</dbReference>
<protein>
    <submittedName>
        <fullName evidence="1">Uncharacterized protein</fullName>
    </submittedName>
</protein>